<keyword evidence="1" id="KW-1133">Transmembrane helix</keyword>
<evidence type="ECO:0000313" key="5">
    <source>
        <dbReference type="Proteomes" id="UP000321362"/>
    </source>
</evidence>
<dbReference type="InterPro" id="IPR012373">
    <property type="entry name" value="Ferrdict_sens_TM"/>
</dbReference>
<dbReference type="InterPro" id="IPR006860">
    <property type="entry name" value="FecR"/>
</dbReference>
<proteinExistence type="predicted"/>
<evidence type="ECO:0000256" key="1">
    <source>
        <dbReference type="SAM" id="Phobius"/>
    </source>
</evidence>
<feature type="domain" description="FecR protein" evidence="2">
    <location>
        <begin position="133"/>
        <end position="213"/>
    </location>
</feature>
<dbReference type="KEGG" id="mgk:FSB76_26145"/>
<protein>
    <submittedName>
        <fullName evidence="4">DUF4974 domain-containing protein</fullName>
    </submittedName>
</protein>
<dbReference type="AlphaFoldDB" id="A0A5B8W6M8"/>
<dbReference type="PIRSF" id="PIRSF018266">
    <property type="entry name" value="FecR"/>
    <property type="match status" value="1"/>
</dbReference>
<keyword evidence="1" id="KW-0472">Membrane</keyword>
<keyword evidence="1" id="KW-0812">Transmembrane</keyword>
<dbReference type="Proteomes" id="UP000321362">
    <property type="component" value="Chromosome"/>
</dbReference>
<dbReference type="Gene3D" id="2.60.120.1440">
    <property type="match status" value="1"/>
</dbReference>
<dbReference type="GO" id="GO:0016989">
    <property type="term" value="F:sigma factor antagonist activity"/>
    <property type="evidence" value="ECO:0007669"/>
    <property type="project" value="TreeGrafter"/>
</dbReference>
<dbReference type="RefSeq" id="WP_147058675.1">
    <property type="nucleotide sequence ID" value="NZ_CP042437.1"/>
</dbReference>
<dbReference type="OrthoDB" id="1452822at2"/>
<feature type="transmembrane region" description="Helical" evidence="1">
    <location>
        <begin position="94"/>
        <end position="115"/>
    </location>
</feature>
<dbReference type="Gene3D" id="3.55.50.30">
    <property type="match status" value="1"/>
</dbReference>
<dbReference type="Pfam" id="PF16344">
    <property type="entry name" value="FecR_C"/>
    <property type="match status" value="1"/>
</dbReference>
<name>A0A5B8W6M8_9SPHI</name>
<accession>A0A5B8W6M8</accession>
<dbReference type="InterPro" id="IPR032508">
    <property type="entry name" value="FecR_C"/>
</dbReference>
<dbReference type="PANTHER" id="PTHR30273:SF2">
    <property type="entry name" value="PROTEIN FECR"/>
    <property type="match status" value="1"/>
</dbReference>
<dbReference type="Pfam" id="PF04773">
    <property type="entry name" value="FecR"/>
    <property type="match status" value="1"/>
</dbReference>
<gene>
    <name evidence="4" type="ORF">FSB76_26145</name>
</gene>
<evidence type="ECO:0000259" key="2">
    <source>
        <dbReference type="Pfam" id="PF04773"/>
    </source>
</evidence>
<feature type="domain" description="Protein FecR C-terminal" evidence="3">
    <location>
        <begin position="257"/>
        <end position="324"/>
    </location>
</feature>
<sequence length="325" mass="36094">MSNSTPHMTDDLLVKHLLGEATIAEQEQVQAWLNAAEENQLYYNQFKTLWDQSLKVAGTRLIDEDTAFIRLQNRINNSPAASQTQTRRLTRANWLAIAASLVLVCMLSYFALNYFSRVTTVNLQSNNKVLVDTLPDGSVVTMNALSQLSYPNRFSGDTRPVELSGEAFFKITPDKTKPFIINVNGVTVRVVGTSFNIKSRNGKTEVIVETGIVNVSRDKNSISLKPGEKTVVLKNRSSLTKQSTRGKLYSYYINKELVCDSTPLSELVSAVNEIYGAHIVIAKPSLNKLPITTVFKDQSLEQILLVVTGTFPITAIHKGNQIILK</sequence>
<organism evidence="4 5">
    <name type="scientific">Mucilaginibacter ginsenosidivorax</name>
    <dbReference type="NCBI Taxonomy" id="862126"/>
    <lineage>
        <taxon>Bacteria</taxon>
        <taxon>Pseudomonadati</taxon>
        <taxon>Bacteroidota</taxon>
        <taxon>Sphingobacteriia</taxon>
        <taxon>Sphingobacteriales</taxon>
        <taxon>Sphingobacteriaceae</taxon>
        <taxon>Mucilaginibacter</taxon>
    </lineage>
</organism>
<keyword evidence="5" id="KW-1185">Reference proteome</keyword>
<dbReference type="PANTHER" id="PTHR30273">
    <property type="entry name" value="PERIPLASMIC SIGNAL SENSOR AND SIGMA FACTOR ACTIVATOR FECR-RELATED"/>
    <property type="match status" value="1"/>
</dbReference>
<dbReference type="EMBL" id="CP042437">
    <property type="protein sequence ID" value="QEC79259.1"/>
    <property type="molecule type" value="Genomic_DNA"/>
</dbReference>
<evidence type="ECO:0000259" key="3">
    <source>
        <dbReference type="Pfam" id="PF16344"/>
    </source>
</evidence>
<reference evidence="4 5" key="1">
    <citation type="journal article" date="2013" name="J. Microbiol.">
        <title>Mucilaginibacter ginsenosidivorax sp. nov., with ginsenoside converting activity isolated from sediment.</title>
        <authorList>
            <person name="Kim J.K."/>
            <person name="Choi T.E."/>
            <person name="Liu Q.M."/>
            <person name="Park H.Y."/>
            <person name="Yi T.H."/>
            <person name="Yoon M.H."/>
            <person name="Kim S.C."/>
            <person name="Im W.T."/>
        </authorList>
    </citation>
    <scope>NUCLEOTIDE SEQUENCE [LARGE SCALE GENOMIC DNA]</scope>
    <source>
        <strain evidence="4 5">KHI28</strain>
    </source>
</reference>
<evidence type="ECO:0000313" key="4">
    <source>
        <dbReference type="EMBL" id="QEC79259.1"/>
    </source>
</evidence>